<dbReference type="InterPro" id="IPR020845">
    <property type="entry name" value="AMP-binding_CS"/>
</dbReference>
<dbReference type="OrthoDB" id="9757771at2"/>
<protein>
    <submittedName>
        <fullName evidence="5">Acyl-CoA synthetase</fullName>
    </submittedName>
</protein>
<sequence>MTAIISAYRNNAEQYPEKLAIKTRDQELNYREWHELISKTANWIDSLGSTNKTVGMLLPNGIPFLQFFAAASAAGWVAVPLDLKWKETELKKRLALCSPSIVITTRDLYDKLKPIYSNVMIFEECLEEINQTLFTQIKDPEGDRPFYMGFTSGSTGEPKAFIRSQESWVESFNCTRFDFHIDEAEHVLIPGALIHSHFLYGAISTFYLGGTVYLLEKFSPNQTLSWLLSQPISVVYVVPTMVEALLKEKSTVEKSVKMISSGAKWEENSKLRIREMFLNLSMYEFYGASELSFVTALSDQENKRKPGSVGRPCHNVEIQIRLSNGDIAKTNEVGKIYVRSRMVFIGYLHANDLTIHSLEDKNGWSTVDDIGYMDEDGFLYIAGREKNMILYGGINIFPEEIETVLSLHPDVEAVSIVGVPDPYWGQIAAAVVKGKASKGELRRFCKMKLASYKVPRKWYFVDELPLTTGGKIARAQIKEFVESKVNVH</sequence>
<dbReference type="GO" id="GO:0006631">
    <property type="term" value="P:fatty acid metabolic process"/>
    <property type="evidence" value="ECO:0007669"/>
    <property type="project" value="TreeGrafter"/>
</dbReference>
<dbReference type="GO" id="GO:0031956">
    <property type="term" value="F:medium-chain fatty acid-CoA ligase activity"/>
    <property type="evidence" value="ECO:0007669"/>
    <property type="project" value="TreeGrafter"/>
</dbReference>
<keyword evidence="6" id="KW-1185">Reference proteome</keyword>
<dbReference type="Pfam" id="PF13193">
    <property type="entry name" value="AMP-binding_C"/>
    <property type="match status" value="1"/>
</dbReference>
<dbReference type="InterPro" id="IPR000873">
    <property type="entry name" value="AMP-dep_synth/lig_dom"/>
</dbReference>
<evidence type="ECO:0000256" key="1">
    <source>
        <dbReference type="ARBA" id="ARBA00006432"/>
    </source>
</evidence>
<feature type="domain" description="AMP-binding enzyme C-terminal" evidence="4">
    <location>
        <begin position="400"/>
        <end position="471"/>
    </location>
</feature>
<dbReference type="RefSeq" id="WP_126865510.1">
    <property type="nucleotide sequence ID" value="NZ_JAUSTX010000008.1"/>
</dbReference>
<evidence type="ECO:0000259" key="3">
    <source>
        <dbReference type="Pfam" id="PF00501"/>
    </source>
</evidence>
<dbReference type="InterPro" id="IPR042099">
    <property type="entry name" value="ANL_N_sf"/>
</dbReference>
<dbReference type="Proteomes" id="UP000267430">
    <property type="component" value="Unassembled WGS sequence"/>
</dbReference>
<evidence type="ECO:0000313" key="6">
    <source>
        <dbReference type="Proteomes" id="UP000267430"/>
    </source>
</evidence>
<dbReference type="PANTHER" id="PTHR43201:SF5">
    <property type="entry name" value="MEDIUM-CHAIN ACYL-COA LIGASE ACSF2, MITOCHONDRIAL"/>
    <property type="match status" value="1"/>
</dbReference>
<dbReference type="InterPro" id="IPR045851">
    <property type="entry name" value="AMP-bd_C_sf"/>
</dbReference>
<dbReference type="AlphaFoldDB" id="A0A3S0UBL2"/>
<dbReference type="PANTHER" id="PTHR43201">
    <property type="entry name" value="ACYL-COA SYNTHETASE"/>
    <property type="match status" value="1"/>
</dbReference>
<comment type="caution">
    <text evidence="5">The sequence shown here is derived from an EMBL/GenBank/DDBJ whole genome shotgun (WGS) entry which is preliminary data.</text>
</comment>
<dbReference type="Gene3D" id="3.30.300.30">
    <property type="match status" value="1"/>
</dbReference>
<dbReference type="Pfam" id="PF00501">
    <property type="entry name" value="AMP-binding"/>
    <property type="match status" value="1"/>
</dbReference>
<evidence type="ECO:0000259" key="4">
    <source>
        <dbReference type="Pfam" id="PF13193"/>
    </source>
</evidence>
<feature type="domain" description="AMP-dependent synthetase/ligase" evidence="3">
    <location>
        <begin position="9"/>
        <end position="348"/>
    </location>
</feature>
<organism evidence="5 6">
    <name type="scientific">Peribacillus cavernae</name>
    <dbReference type="NCBI Taxonomy" id="1674310"/>
    <lineage>
        <taxon>Bacteria</taxon>
        <taxon>Bacillati</taxon>
        <taxon>Bacillota</taxon>
        <taxon>Bacilli</taxon>
        <taxon>Bacillales</taxon>
        <taxon>Bacillaceae</taxon>
        <taxon>Peribacillus</taxon>
    </lineage>
</organism>
<reference evidence="5 6" key="1">
    <citation type="submission" date="2018-12" db="EMBL/GenBank/DDBJ databases">
        <title>Bacillus chawlae sp. nov., Bacillus glennii sp. nov., and Bacillus saganii sp. nov. Isolated from the Vehicle Assembly Building at Kennedy Space Center where the Viking Spacecraft were Assembled.</title>
        <authorList>
            <person name="Seuylemezian A."/>
            <person name="Vaishampayan P."/>
        </authorList>
    </citation>
    <scope>NUCLEOTIDE SEQUENCE [LARGE SCALE GENOMIC DNA]</scope>
    <source>
        <strain evidence="5 6">L5</strain>
    </source>
</reference>
<dbReference type="EMBL" id="RYZZ01000020">
    <property type="protein sequence ID" value="RUQ27716.1"/>
    <property type="molecule type" value="Genomic_DNA"/>
</dbReference>
<dbReference type="Gene3D" id="3.40.50.12780">
    <property type="entry name" value="N-terminal domain of ligase-like"/>
    <property type="match status" value="1"/>
</dbReference>
<proteinExistence type="inferred from homology"/>
<name>A0A3S0UBL2_9BACI</name>
<dbReference type="SUPFAM" id="SSF56801">
    <property type="entry name" value="Acetyl-CoA synthetase-like"/>
    <property type="match status" value="1"/>
</dbReference>
<accession>A0A3S0UBL2</accession>
<keyword evidence="2" id="KW-0436">Ligase</keyword>
<gene>
    <name evidence="5" type="ORF">ELQ35_14340</name>
</gene>
<comment type="similarity">
    <text evidence="1">Belongs to the ATP-dependent AMP-binding enzyme family.</text>
</comment>
<evidence type="ECO:0000256" key="2">
    <source>
        <dbReference type="ARBA" id="ARBA00022598"/>
    </source>
</evidence>
<dbReference type="NCBIfam" id="NF005797">
    <property type="entry name" value="PRK07638.1"/>
    <property type="match status" value="1"/>
</dbReference>
<evidence type="ECO:0000313" key="5">
    <source>
        <dbReference type="EMBL" id="RUQ27716.1"/>
    </source>
</evidence>
<dbReference type="PROSITE" id="PS00455">
    <property type="entry name" value="AMP_BINDING"/>
    <property type="match status" value="1"/>
</dbReference>
<dbReference type="InterPro" id="IPR025110">
    <property type="entry name" value="AMP-bd_C"/>
</dbReference>